<feature type="transmembrane region" description="Helical" evidence="1">
    <location>
        <begin position="230"/>
        <end position="252"/>
    </location>
</feature>
<evidence type="ECO:0000313" key="3">
    <source>
        <dbReference type="Proteomes" id="UP000519897"/>
    </source>
</evidence>
<sequence length="260" mass="28070">MVRLVGAELKKFAAQRSLFMAAVFIVPAFATLIKILMQVVVFRRVGQSNLGSSVDLVAEASRSFGLSGNTLAHLFFALAVASIFVVDYRFSTWRHFVPRRSRSQLWLAKFLAACCCLILSLLLVTFSDLFVTMLVMAVDGTVLTPLAGLDQLFLLFSVAVLELLALVSVTALLTVLFRSSMAAVLIAFLLTLGSVLVQAYLGAGQDLWWLPSIAANDLRILVTSSASSGAVTPLAALLAWMIVPGVLGLVLFNRQELATE</sequence>
<organism evidence="2 3">
    <name type="scientific">Rhizobium rhizoryzae</name>
    <dbReference type="NCBI Taxonomy" id="451876"/>
    <lineage>
        <taxon>Bacteria</taxon>
        <taxon>Pseudomonadati</taxon>
        <taxon>Pseudomonadota</taxon>
        <taxon>Alphaproteobacteria</taxon>
        <taxon>Hyphomicrobiales</taxon>
        <taxon>Rhizobiaceae</taxon>
        <taxon>Rhizobium/Agrobacterium group</taxon>
        <taxon>Rhizobium</taxon>
    </lineage>
</organism>
<name>A0A7W6PPN4_9HYPH</name>
<dbReference type="AlphaFoldDB" id="A0A7W6PPN4"/>
<feature type="transmembrane region" description="Helical" evidence="1">
    <location>
        <begin position="182"/>
        <end position="201"/>
    </location>
</feature>
<evidence type="ECO:0000256" key="1">
    <source>
        <dbReference type="SAM" id="Phobius"/>
    </source>
</evidence>
<gene>
    <name evidence="2" type="ORF">GGQ72_000518</name>
</gene>
<comment type="caution">
    <text evidence="2">The sequence shown here is derived from an EMBL/GenBank/DDBJ whole genome shotgun (WGS) entry which is preliminary data.</text>
</comment>
<accession>A0A7W6PPN4</accession>
<keyword evidence="1" id="KW-0812">Transmembrane</keyword>
<feature type="transmembrane region" description="Helical" evidence="1">
    <location>
        <begin position="18"/>
        <end position="41"/>
    </location>
</feature>
<dbReference type="RefSeq" id="WP_165135758.1">
    <property type="nucleotide sequence ID" value="NZ_CP049250.1"/>
</dbReference>
<dbReference type="Proteomes" id="UP000519897">
    <property type="component" value="Unassembled WGS sequence"/>
</dbReference>
<keyword evidence="1" id="KW-1133">Transmembrane helix</keyword>
<keyword evidence="3" id="KW-1185">Reference proteome</keyword>
<feature type="transmembrane region" description="Helical" evidence="1">
    <location>
        <begin position="71"/>
        <end position="90"/>
    </location>
</feature>
<protein>
    <submittedName>
        <fullName evidence="2">ABC-type transport system involved in multi-copper enzyme maturation permease subunit</fullName>
    </submittedName>
</protein>
<feature type="transmembrane region" description="Helical" evidence="1">
    <location>
        <begin position="152"/>
        <end position="175"/>
    </location>
</feature>
<keyword evidence="1" id="KW-0472">Membrane</keyword>
<dbReference type="EMBL" id="JACIEC010000001">
    <property type="protein sequence ID" value="MBB4142019.1"/>
    <property type="molecule type" value="Genomic_DNA"/>
</dbReference>
<evidence type="ECO:0000313" key="2">
    <source>
        <dbReference type="EMBL" id="MBB4142019.1"/>
    </source>
</evidence>
<proteinExistence type="predicted"/>
<feature type="transmembrane region" description="Helical" evidence="1">
    <location>
        <begin position="110"/>
        <end position="132"/>
    </location>
</feature>
<reference evidence="2 3" key="1">
    <citation type="submission" date="2020-08" db="EMBL/GenBank/DDBJ databases">
        <title>Genomic Encyclopedia of Type Strains, Phase IV (KMG-IV): sequencing the most valuable type-strain genomes for metagenomic binning, comparative biology and taxonomic classification.</title>
        <authorList>
            <person name="Goeker M."/>
        </authorList>
    </citation>
    <scope>NUCLEOTIDE SEQUENCE [LARGE SCALE GENOMIC DNA]</scope>
    <source>
        <strain evidence="2 3">DSM 29514</strain>
    </source>
</reference>